<comment type="caution">
    <text evidence="1">The sequence shown here is derived from an EMBL/GenBank/DDBJ whole genome shotgun (WGS) entry which is preliminary data.</text>
</comment>
<organism evidence="1">
    <name type="scientific">marine sediment metagenome</name>
    <dbReference type="NCBI Taxonomy" id="412755"/>
    <lineage>
        <taxon>unclassified sequences</taxon>
        <taxon>metagenomes</taxon>
        <taxon>ecological metagenomes</taxon>
    </lineage>
</organism>
<feature type="non-terminal residue" evidence="1">
    <location>
        <position position="21"/>
    </location>
</feature>
<evidence type="ECO:0000313" key="1">
    <source>
        <dbReference type="EMBL" id="KKK83452.1"/>
    </source>
</evidence>
<protein>
    <submittedName>
        <fullName evidence="1">Uncharacterized protein</fullName>
    </submittedName>
</protein>
<dbReference type="AlphaFoldDB" id="A0A0F8YQ26"/>
<reference evidence="1" key="1">
    <citation type="journal article" date="2015" name="Nature">
        <title>Complex archaea that bridge the gap between prokaryotes and eukaryotes.</title>
        <authorList>
            <person name="Spang A."/>
            <person name="Saw J.H."/>
            <person name="Jorgensen S.L."/>
            <person name="Zaremba-Niedzwiedzka K."/>
            <person name="Martijn J."/>
            <person name="Lind A.E."/>
            <person name="van Eijk R."/>
            <person name="Schleper C."/>
            <person name="Guy L."/>
            <person name="Ettema T.J."/>
        </authorList>
    </citation>
    <scope>NUCLEOTIDE SEQUENCE</scope>
</reference>
<sequence length="21" mass="2180">MKISAAAGVLYKCGNEIQLAV</sequence>
<accession>A0A0F8YQ26</accession>
<name>A0A0F8YQ26_9ZZZZ</name>
<gene>
    <name evidence="1" type="ORF">LCGC14_2793260</name>
</gene>
<dbReference type="EMBL" id="LAZR01052215">
    <property type="protein sequence ID" value="KKK83452.1"/>
    <property type="molecule type" value="Genomic_DNA"/>
</dbReference>
<proteinExistence type="predicted"/>